<feature type="region of interest" description="Disordered" evidence="1">
    <location>
        <begin position="36"/>
        <end position="107"/>
    </location>
</feature>
<comment type="caution">
    <text evidence="2">The sequence shown here is derived from an EMBL/GenBank/DDBJ whole genome shotgun (WGS) entry which is preliminary data.</text>
</comment>
<feature type="region of interest" description="Disordered" evidence="1">
    <location>
        <begin position="1"/>
        <end position="23"/>
    </location>
</feature>
<evidence type="ECO:0000256" key="1">
    <source>
        <dbReference type="SAM" id="MobiDB-lite"/>
    </source>
</evidence>
<feature type="compositionally biased region" description="Acidic residues" evidence="1">
    <location>
        <begin position="70"/>
        <end position="91"/>
    </location>
</feature>
<dbReference type="Proteomes" id="UP001265746">
    <property type="component" value="Unassembled WGS sequence"/>
</dbReference>
<dbReference type="AlphaFoldDB" id="A0AAD9SRU0"/>
<protein>
    <submittedName>
        <fullName evidence="2">Uncharacterized protein</fullName>
    </submittedName>
</protein>
<name>A0AAD9SRU0_PHOAM</name>
<gene>
    <name evidence="2" type="ORF">N8I77_001907</name>
</gene>
<reference evidence="2" key="1">
    <citation type="submission" date="2023-06" db="EMBL/GenBank/DDBJ databases">
        <authorList>
            <person name="Noh H."/>
        </authorList>
    </citation>
    <scope>NUCLEOTIDE SEQUENCE</scope>
    <source>
        <strain evidence="2">DUCC20226</strain>
    </source>
</reference>
<evidence type="ECO:0000313" key="2">
    <source>
        <dbReference type="EMBL" id="KAK2615131.1"/>
    </source>
</evidence>
<dbReference type="EMBL" id="JAUJFL010000001">
    <property type="protein sequence ID" value="KAK2615131.1"/>
    <property type="molecule type" value="Genomic_DNA"/>
</dbReference>
<keyword evidence="3" id="KW-1185">Reference proteome</keyword>
<feature type="compositionally biased region" description="Low complexity" evidence="1">
    <location>
        <begin position="1"/>
        <end position="14"/>
    </location>
</feature>
<feature type="region of interest" description="Disordered" evidence="1">
    <location>
        <begin position="372"/>
        <end position="400"/>
    </location>
</feature>
<organism evidence="2 3">
    <name type="scientific">Phomopsis amygdali</name>
    <name type="common">Fusicoccum amygdali</name>
    <dbReference type="NCBI Taxonomy" id="1214568"/>
    <lineage>
        <taxon>Eukaryota</taxon>
        <taxon>Fungi</taxon>
        <taxon>Dikarya</taxon>
        <taxon>Ascomycota</taxon>
        <taxon>Pezizomycotina</taxon>
        <taxon>Sordariomycetes</taxon>
        <taxon>Sordariomycetidae</taxon>
        <taxon>Diaporthales</taxon>
        <taxon>Diaporthaceae</taxon>
        <taxon>Diaporthe</taxon>
    </lineage>
</organism>
<sequence>MTGRGAQAAAPAAQLNNPRRHQLARMRALQRILNSLNSCNCPPDCRGPVGAPVQSPRTPPPPPPRSGGDGDSDGDDNDDDDSDGNGDDDGDESRFTPGQVTRRASARINSTVLAGARGTRDVHLEKAGIGARLRASLQVHTDPQGKRTRLGYYADLFCKLDGDDREEHHIGYITSWRLSKPPRQRQFEGNPQPWVEEWLSGDLGSPDDVSRPFKETLRLLYDETGQWKAVENETFQDALSDTGTELVFIDMIWIRHKNATTGFEYSSKRIGAYFLDMFYKLATNGTLPAWYNINLPVTFIMRVGMPSDNSLSELWLDKHPQQPEEDAQLYSDRIGDKIERWFQIVEHYGYIKIHIHHRILAQIFRGQPQCEGLRSLDNGTDPAPPPTEPAPRSVLSTIRS</sequence>
<evidence type="ECO:0000313" key="3">
    <source>
        <dbReference type="Proteomes" id="UP001265746"/>
    </source>
</evidence>
<accession>A0AAD9SRU0</accession>
<proteinExistence type="predicted"/>